<dbReference type="AlphaFoldDB" id="A0A4C1XYP0"/>
<accession>A0A4C1XYP0</accession>
<feature type="region of interest" description="Disordered" evidence="2">
    <location>
        <begin position="1"/>
        <end position="23"/>
    </location>
</feature>
<feature type="compositionally biased region" description="Polar residues" evidence="2">
    <location>
        <begin position="1"/>
        <end position="16"/>
    </location>
</feature>
<keyword evidence="1" id="KW-0175">Coiled coil</keyword>
<dbReference type="OrthoDB" id="6621649at2759"/>
<feature type="compositionally biased region" description="Basic and acidic residues" evidence="2">
    <location>
        <begin position="130"/>
        <end position="147"/>
    </location>
</feature>
<sequence length="350" mass="38996">MTSTPKPVNGSGTNGTLGKRKKTRVNRGTYLSKWLDKTMHHVHEQTPSMDTYESFVNNNLNNNWQMNQSQFMPNFDPFKYNLYNYTPEPVSLPTFPTYTSPMLGLYSPDCRFVPSVNKSIQVHRPRQRRRADNKAEDVTGKSNEKLDSSSYLQQKNLAGSQDFTSLPPIVTSVGDTTSNSDMNTNEKDDGSNARRYSDPCVRGLPDIAQATGADPESESEEDSEGSHVGSRLLGCLLDQISTLKTANETLNRELQETKAELQSVRQQNAIWQKGSPTALGSVPNQAPLNSNGLLGANYSPGMLSDLVREIRDATRVREESLYARIRSMVLEQNSVVSNCLLALTYLEECQ</sequence>
<feature type="coiled-coil region" evidence="1">
    <location>
        <begin position="240"/>
        <end position="267"/>
    </location>
</feature>
<proteinExistence type="predicted"/>
<name>A0A4C1XYP0_EUMVA</name>
<feature type="compositionally biased region" description="Polar residues" evidence="2">
    <location>
        <begin position="148"/>
        <end position="164"/>
    </location>
</feature>
<organism evidence="3 4">
    <name type="scientific">Eumeta variegata</name>
    <name type="common">Bagworm moth</name>
    <name type="synonym">Eumeta japonica</name>
    <dbReference type="NCBI Taxonomy" id="151549"/>
    <lineage>
        <taxon>Eukaryota</taxon>
        <taxon>Metazoa</taxon>
        <taxon>Ecdysozoa</taxon>
        <taxon>Arthropoda</taxon>
        <taxon>Hexapoda</taxon>
        <taxon>Insecta</taxon>
        <taxon>Pterygota</taxon>
        <taxon>Neoptera</taxon>
        <taxon>Endopterygota</taxon>
        <taxon>Lepidoptera</taxon>
        <taxon>Glossata</taxon>
        <taxon>Ditrysia</taxon>
        <taxon>Tineoidea</taxon>
        <taxon>Psychidae</taxon>
        <taxon>Oiketicinae</taxon>
        <taxon>Eumeta</taxon>
    </lineage>
</organism>
<feature type="compositionally biased region" description="Basic and acidic residues" evidence="2">
    <location>
        <begin position="184"/>
        <end position="197"/>
    </location>
</feature>
<gene>
    <name evidence="3" type="ORF">EVAR_53810_1</name>
</gene>
<comment type="caution">
    <text evidence="3">The sequence shown here is derived from an EMBL/GenBank/DDBJ whole genome shotgun (WGS) entry which is preliminary data.</text>
</comment>
<evidence type="ECO:0000313" key="3">
    <source>
        <dbReference type="EMBL" id="GBP67814.1"/>
    </source>
</evidence>
<keyword evidence="4" id="KW-1185">Reference proteome</keyword>
<feature type="compositionally biased region" description="Polar residues" evidence="2">
    <location>
        <begin position="173"/>
        <end position="183"/>
    </location>
</feature>
<reference evidence="3 4" key="1">
    <citation type="journal article" date="2019" name="Commun. Biol.">
        <title>The bagworm genome reveals a unique fibroin gene that provides high tensile strength.</title>
        <authorList>
            <person name="Kono N."/>
            <person name="Nakamura H."/>
            <person name="Ohtoshi R."/>
            <person name="Tomita M."/>
            <person name="Numata K."/>
            <person name="Arakawa K."/>
        </authorList>
    </citation>
    <scope>NUCLEOTIDE SEQUENCE [LARGE SCALE GENOMIC DNA]</scope>
</reference>
<dbReference type="STRING" id="151549.A0A4C1XYP0"/>
<feature type="region of interest" description="Disordered" evidence="2">
    <location>
        <begin position="118"/>
        <end position="228"/>
    </location>
</feature>
<dbReference type="EMBL" id="BGZK01000992">
    <property type="protein sequence ID" value="GBP67814.1"/>
    <property type="molecule type" value="Genomic_DNA"/>
</dbReference>
<evidence type="ECO:0000256" key="1">
    <source>
        <dbReference type="SAM" id="Coils"/>
    </source>
</evidence>
<evidence type="ECO:0000313" key="4">
    <source>
        <dbReference type="Proteomes" id="UP000299102"/>
    </source>
</evidence>
<protein>
    <submittedName>
        <fullName evidence="3">Uncharacterized protein</fullName>
    </submittedName>
</protein>
<dbReference type="Proteomes" id="UP000299102">
    <property type="component" value="Unassembled WGS sequence"/>
</dbReference>
<evidence type="ECO:0000256" key="2">
    <source>
        <dbReference type="SAM" id="MobiDB-lite"/>
    </source>
</evidence>